<comment type="similarity">
    <text evidence="1">Belongs to the helicase family.</text>
</comment>
<dbReference type="InterPro" id="IPR010285">
    <property type="entry name" value="DNA_helicase_pif1-like_DEAD"/>
</dbReference>
<name>A0A699R494_TANCI</name>
<sequence>LIRQAKLIIWYKAPMIQSYCYEAFDRTLRDIYRSVNSKPSDHVFGIKVVLFGGDFRQILRVIPNACVSIVVFPDDMLIPDSDDHVGSIIDETYPHFLQNLWDPVFFQERAILAQIHEMVNMINERMLDFLIGDEKMY</sequence>
<gene>
    <name evidence="3" type="ORF">Tci_849914</name>
</gene>
<dbReference type="GO" id="GO:0005524">
    <property type="term" value="F:ATP binding"/>
    <property type="evidence" value="ECO:0007669"/>
    <property type="project" value="UniProtKB-KW"/>
</dbReference>
<dbReference type="PANTHER" id="PTHR10492:SF101">
    <property type="entry name" value="ATP-DEPENDENT DNA HELICASE"/>
    <property type="match status" value="1"/>
</dbReference>
<keyword evidence="1" id="KW-0234">DNA repair</keyword>
<comment type="catalytic activity">
    <reaction evidence="1">
        <text>ATP + H2O = ADP + phosphate + H(+)</text>
        <dbReference type="Rhea" id="RHEA:13065"/>
        <dbReference type="ChEBI" id="CHEBI:15377"/>
        <dbReference type="ChEBI" id="CHEBI:15378"/>
        <dbReference type="ChEBI" id="CHEBI:30616"/>
        <dbReference type="ChEBI" id="CHEBI:43474"/>
        <dbReference type="ChEBI" id="CHEBI:456216"/>
        <dbReference type="EC" id="5.6.2.3"/>
    </reaction>
</comment>
<keyword evidence="1" id="KW-0378">Hydrolase</keyword>
<dbReference type="PANTHER" id="PTHR10492">
    <property type="match status" value="1"/>
</dbReference>
<dbReference type="GO" id="GO:0006281">
    <property type="term" value="P:DNA repair"/>
    <property type="evidence" value="ECO:0007669"/>
    <property type="project" value="UniProtKB-KW"/>
</dbReference>
<dbReference type="GO" id="GO:0016787">
    <property type="term" value="F:hydrolase activity"/>
    <property type="evidence" value="ECO:0007669"/>
    <property type="project" value="UniProtKB-KW"/>
</dbReference>
<protein>
    <recommendedName>
        <fullName evidence="1">ATP-dependent DNA helicase</fullName>
        <ecNumber evidence="1">5.6.2.3</ecNumber>
    </recommendedName>
</protein>
<feature type="domain" description="DNA helicase Pif1-like DEAD-box helicase" evidence="2">
    <location>
        <begin position="1"/>
        <end position="65"/>
    </location>
</feature>
<keyword evidence="1 3" id="KW-0347">Helicase</keyword>
<reference evidence="3" key="1">
    <citation type="journal article" date="2019" name="Sci. Rep.">
        <title>Draft genome of Tanacetum cinerariifolium, the natural source of mosquito coil.</title>
        <authorList>
            <person name="Yamashiro T."/>
            <person name="Shiraishi A."/>
            <person name="Satake H."/>
            <person name="Nakayama K."/>
        </authorList>
    </citation>
    <scope>NUCLEOTIDE SEQUENCE</scope>
</reference>
<feature type="non-terminal residue" evidence="3">
    <location>
        <position position="1"/>
    </location>
</feature>
<dbReference type="AlphaFoldDB" id="A0A699R494"/>
<organism evidence="3">
    <name type="scientific">Tanacetum cinerariifolium</name>
    <name type="common">Dalmatian daisy</name>
    <name type="synonym">Chrysanthemum cinerariifolium</name>
    <dbReference type="NCBI Taxonomy" id="118510"/>
    <lineage>
        <taxon>Eukaryota</taxon>
        <taxon>Viridiplantae</taxon>
        <taxon>Streptophyta</taxon>
        <taxon>Embryophyta</taxon>
        <taxon>Tracheophyta</taxon>
        <taxon>Spermatophyta</taxon>
        <taxon>Magnoliopsida</taxon>
        <taxon>eudicotyledons</taxon>
        <taxon>Gunneridae</taxon>
        <taxon>Pentapetalae</taxon>
        <taxon>asterids</taxon>
        <taxon>campanulids</taxon>
        <taxon>Asterales</taxon>
        <taxon>Asteraceae</taxon>
        <taxon>Asteroideae</taxon>
        <taxon>Anthemideae</taxon>
        <taxon>Anthemidinae</taxon>
        <taxon>Tanacetum</taxon>
    </lineage>
</organism>
<accession>A0A699R494</accession>
<comment type="cofactor">
    <cofactor evidence="1">
        <name>Mg(2+)</name>
        <dbReference type="ChEBI" id="CHEBI:18420"/>
    </cofactor>
</comment>
<keyword evidence="1" id="KW-0547">Nucleotide-binding</keyword>
<dbReference type="EC" id="5.6.2.3" evidence="1"/>
<comment type="caution">
    <text evidence="3">The sequence shown here is derived from an EMBL/GenBank/DDBJ whole genome shotgun (WGS) entry which is preliminary data.</text>
</comment>
<evidence type="ECO:0000259" key="2">
    <source>
        <dbReference type="Pfam" id="PF05970"/>
    </source>
</evidence>
<dbReference type="EMBL" id="BKCJ011063391">
    <property type="protein sequence ID" value="GFC77944.1"/>
    <property type="molecule type" value="Genomic_DNA"/>
</dbReference>
<dbReference type="GO" id="GO:0000723">
    <property type="term" value="P:telomere maintenance"/>
    <property type="evidence" value="ECO:0007669"/>
    <property type="project" value="InterPro"/>
</dbReference>
<keyword evidence="1" id="KW-0067">ATP-binding</keyword>
<dbReference type="Pfam" id="PF05970">
    <property type="entry name" value="PIF1"/>
    <property type="match status" value="1"/>
</dbReference>
<evidence type="ECO:0000256" key="1">
    <source>
        <dbReference type="RuleBase" id="RU363044"/>
    </source>
</evidence>
<evidence type="ECO:0000313" key="3">
    <source>
        <dbReference type="EMBL" id="GFC77944.1"/>
    </source>
</evidence>
<proteinExistence type="inferred from homology"/>
<dbReference type="GO" id="GO:0043139">
    <property type="term" value="F:5'-3' DNA helicase activity"/>
    <property type="evidence" value="ECO:0007669"/>
    <property type="project" value="UniProtKB-EC"/>
</dbReference>
<dbReference type="GO" id="GO:0006310">
    <property type="term" value="P:DNA recombination"/>
    <property type="evidence" value="ECO:0007669"/>
    <property type="project" value="UniProtKB-KW"/>
</dbReference>
<keyword evidence="1" id="KW-0227">DNA damage</keyword>
<keyword evidence="1" id="KW-0233">DNA recombination</keyword>